<protein>
    <submittedName>
        <fullName evidence="1">Uncharacterized protein</fullName>
    </submittedName>
</protein>
<comment type="caution">
    <text evidence="1">The sequence shown here is derived from an EMBL/GenBank/DDBJ whole genome shotgun (WGS) entry which is preliminary data.</text>
</comment>
<dbReference type="Proteomes" id="UP001054837">
    <property type="component" value="Unassembled WGS sequence"/>
</dbReference>
<evidence type="ECO:0000313" key="1">
    <source>
        <dbReference type="EMBL" id="GIY50238.1"/>
    </source>
</evidence>
<gene>
    <name evidence="1" type="ORF">CDAR_319141</name>
</gene>
<dbReference type="AlphaFoldDB" id="A0AAV4TZK7"/>
<evidence type="ECO:0000313" key="2">
    <source>
        <dbReference type="Proteomes" id="UP001054837"/>
    </source>
</evidence>
<dbReference type="EMBL" id="BPLQ01010363">
    <property type="protein sequence ID" value="GIY50238.1"/>
    <property type="molecule type" value="Genomic_DNA"/>
</dbReference>
<name>A0AAV4TZK7_9ARAC</name>
<reference evidence="1 2" key="1">
    <citation type="submission" date="2021-06" db="EMBL/GenBank/DDBJ databases">
        <title>Caerostris darwini draft genome.</title>
        <authorList>
            <person name="Kono N."/>
            <person name="Arakawa K."/>
        </authorList>
    </citation>
    <scope>NUCLEOTIDE SEQUENCE [LARGE SCALE GENOMIC DNA]</scope>
</reference>
<proteinExistence type="predicted"/>
<accession>A0AAV4TZK7</accession>
<sequence>MHEISRAHVKRDEGCRLPSPSAQYRLAREEGGKTAAALTQSSAERNALPPPCTLPLGLFLRSNAVKRRFVAVFICDARAAPISRDAIRRFLPRHANRFHALIPQLSHSDERRIPHGENTSFLFLSFGCHPKSCLCPDRSESGSSLRNGRVQFKTQ</sequence>
<keyword evidence="2" id="KW-1185">Reference proteome</keyword>
<organism evidence="1 2">
    <name type="scientific">Caerostris darwini</name>
    <dbReference type="NCBI Taxonomy" id="1538125"/>
    <lineage>
        <taxon>Eukaryota</taxon>
        <taxon>Metazoa</taxon>
        <taxon>Ecdysozoa</taxon>
        <taxon>Arthropoda</taxon>
        <taxon>Chelicerata</taxon>
        <taxon>Arachnida</taxon>
        <taxon>Araneae</taxon>
        <taxon>Araneomorphae</taxon>
        <taxon>Entelegynae</taxon>
        <taxon>Araneoidea</taxon>
        <taxon>Araneidae</taxon>
        <taxon>Caerostris</taxon>
    </lineage>
</organism>